<feature type="non-terminal residue" evidence="2">
    <location>
        <position position="79"/>
    </location>
</feature>
<evidence type="ECO:0000313" key="2">
    <source>
        <dbReference type="EMBL" id="KAF2033815.1"/>
    </source>
</evidence>
<dbReference type="Proteomes" id="UP000799777">
    <property type="component" value="Unassembled WGS sequence"/>
</dbReference>
<protein>
    <recommendedName>
        <fullName evidence="1">Heterokaryon incompatibility domain-containing protein</fullName>
    </recommendedName>
</protein>
<feature type="non-terminal residue" evidence="2">
    <location>
        <position position="1"/>
    </location>
</feature>
<dbReference type="InterPro" id="IPR010730">
    <property type="entry name" value="HET"/>
</dbReference>
<organism evidence="2 3">
    <name type="scientific">Setomelanomma holmii</name>
    <dbReference type="NCBI Taxonomy" id="210430"/>
    <lineage>
        <taxon>Eukaryota</taxon>
        <taxon>Fungi</taxon>
        <taxon>Dikarya</taxon>
        <taxon>Ascomycota</taxon>
        <taxon>Pezizomycotina</taxon>
        <taxon>Dothideomycetes</taxon>
        <taxon>Pleosporomycetidae</taxon>
        <taxon>Pleosporales</taxon>
        <taxon>Pleosporineae</taxon>
        <taxon>Phaeosphaeriaceae</taxon>
        <taxon>Setomelanomma</taxon>
    </lineage>
</organism>
<dbReference type="AlphaFoldDB" id="A0A9P4HHT6"/>
<dbReference type="EMBL" id="ML978164">
    <property type="protein sequence ID" value="KAF2033815.1"/>
    <property type="molecule type" value="Genomic_DNA"/>
</dbReference>
<dbReference type="InterPro" id="IPR052895">
    <property type="entry name" value="HetReg/Transcr_Mod"/>
</dbReference>
<keyword evidence="3" id="KW-1185">Reference proteome</keyword>
<reference evidence="2" key="1">
    <citation type="journal article" date="2020" name="Stud. Mycol.">
        <title>101 Dothideomycetes genomes: a test case for predicting lifestyles and emergence of pathogens.</title>
        <authorList>
            <person name="Haridas S."/>
            <person name="Albert R."/>
            <person name="Binder M."/>
            <person name="Bloem J."/>
            <person name="Labutti K."/>
            <person name="Salamov A."/>
            <person name="Andreopoulos B."/>
            <person name="Baker S."/>
            <person name="Barry K."/>
            <person name="Bills G."/>
            <person name="Bluhm B."/>
            <person name="Cannon C."/>
            <person name="Castanera R."/>
            <person name="Culley D."/>
            <person name="Daum C."/>
            <person name="Ezra D."/>
            <person name="Gonzalez J."/>
            <person name="Henrissat B."/>
            <person name="Kuo A."/>
            <person name="Liang C."/>
            <person name="Lipzen A."/>
            <person name="Lutzoni F."/>
            <person name="Magnuson J."/>
            <person name="Mondo S."/>
            <person name="Nolan M."/>
            <person name="Ohm R."/>
            <person name="Pangilinan J."/>
            <person name="Park H.-J."/>
            <person name="Ramirez L."/>
            <person name="Alfaro M."/>
            <person name="Sun H."/>
            <person name="Tritt A."/>
            <person name="Yoshinaga Y."/>
            <person name="Zwiers L.-H."/>
            <person name="Turgeon B."/>
            <person name="Goodwin S."/>
            <person name="Spatafora J."/>
            <person name="Crous P."/>
            <person name="Grigoriev I."/>
        </authorList>
    </citation>
    <scope>NUCLEOTIDE SEQUENCE</scope>
    <source>
        <strain evidence="2">CBS 110217</strain>
    </source>
</reference>
<accession>A0A9P4HHT6</accession>
<dbReference type="Pfam" id="PF06985">
    <property type="entry name" value="HET"/>
    <property type="match status" value="1"/>
</dbReference>
<proteinExistence type="predicted"/>
<comment type="caution">
    <text evidence="2">The sequence shown here is derived from an EMBL/GenBank/DDBJ whole genome shotgun (WGS) entry which is preliminary data.</text>
</comment>
<sequence>WGDPELPKANVIVEGQEVPTLPNLHAALRRLRAHESGRSIALFADALCINQLSVIERNHQIQLMGRTYSQSSEVFVCLG</sequence>
<dbReference type="PANTHER" id="PTHR24148:SF73">
    <property type="entry name" value="HET DOMAIN PROTEIN (AFU_ORTHOLOGUE AFUA_8G01020)"/>
    <property type="match status" value="1"/>
</dbReference>
<name>A0A9P4HHT6_9PLEO</name>
<gene>
    <name evidence="2" type="ORF">EK21DRAFT_40044</name>
</gene>
<evidence type="ECO:0000313" key="3">
    <source>
        <dbReference type="Proteomes" id="UP000799777"/>
    </source>
</evidence>
<dbReference type="PANTHER" id="PTHR24148">
    <property type="entry name" value="ANKYRIN REPEAT DOMAIN-CONTAINING PROTEIN 39 HOMOLOG-RELATED"/>
    <property type="match status" value="1"/>
</dbReference>
<evidence type="ECO:0000259" key="1">
    <source>
        <dbReference type="Pfam" id="PF06985"/>
    </source>
</evidence>
<feature type="domain" description="Heterokaryon incompatibility" evidence="1">
    <location>
        <begin position="1"/>
        <end position="79"/>
    </location>
</feature>
<dbReference type="OrthoDB" id="2157530at2759"/>